<proteinExistence type="predicted"/>
<feature type="region of interest" description="Disordered" evidence="1">
    <location>
        <begin position="19"/>
        <end position="47"/>
    </location>
</feature>
<evidence type="ECO:0000313" key="2">
    <source>
        <dbReference type="EMBL" id="MBW63844.1"/>
    </source>
</evidence>
<protein>
    <submittedName>
        <fullName evidence="2">Putative secreted protein</fullName>
    </submittedName>
</protein>
<evidence type="ECO:0000256" key="1">
    <source>
        <dbReference type="SAM" id="MobiDB-lite"/>
    </source>
</evidence>
<name>A0A2M4CEV3_9DIPT</name>
<reference evidence="2" key="1">
    <citation type="submission" date="2018-01" db="EMBL/GenBank/DDBJ databases">
        <title>An insight into the sialome of Amazonian anophelines.</title>
        <authorList>
            <person name="Ribeiro J.M."/>
            <person name="Scarpassa V."/>
            <person name="Calvo E."/>
        </authorList>
    </citation>
    <scope>NUCLEOTIDE SEQUENCE</scope>
    <source>
        <tissue evidence="2">Salivary glands</tissue>
    </source>
</reference>
<organism evidence="2">
    <name type="scientific">Anopheles marajoara</name>
    <dbReference type="NCBI Taxonomy" id="58244"/>
    <lineage>
        <taxon>Eukaryota</taxon>
        <taxon>Metazoa</taxon>
        <taxon>Ecdysozoa</taxon>
        <taxon>Arthropoda</taxon>
        <taxon>Hexapoda</taxon>
        <taxon>Insecta</taxon>
        <taxon>Pterygota</taxon>
        <taxon>Neoptera</taxon>
        <taxon>Endopterygota</taxon>
        <taxon>Diptera</taxon>
        <taxon>Nematocera</taxon>
        <taxon>Culicoidea</taxon>
        <taxon>Culicidae</taxon>
        <taxon>Anophelinae</taxon>
        <taxon>Anopheles</taxon>
    </lineage>
</organism>
<dbReference type="EMBL" id="GGFJ01014703">
    <property type="protein sequence ID" value="MBW63844.1"/>
    <property type="molecule type" value="Transcribed_RNA"/>
</dbReference>
<sequence>MSVRYMTAVIVQSLCLHTSSPEEPDCDRKLADRPSSASSVGSLPSIRTLPTKRSISWPYSHGEEKGDG</sequence>
<feature type="compositionally biased region" description="Low complexity" evidence="1">
    <location>
        <begin position="35"/>
        <end position="45"/>
    </location>
</feature>
<dbReference type="AlphaFoldDB" id="A0A2M4CEV3"/>
<accession>A0A2M4CEV3</accession>